<dbReference type="SUPFAM" id="SSF49785">
    <property type="entry name" value="Galactose-binding domain-like"/>
    <property type="match status" value="2"/>
</dbReference>
<dbReference type="GO" id="GO:0005975">
    <property type="term" value="P:carbohydrate metabolic process"/>
    <property type="evidence" value="ECO:0007669"/>
    <property type="project" value="InterPro"/>
</dbReference>
<dbReference type="EMBL" id="VUNS01000017">
    <property type="protein sequence ID" value="MST98294.1"/>
    <property type="molecule type" value="Genomic_DNA"/>
</dbReference>
<dbReference type="Gene3D" id="2.60.120.260">
    <property type="entry name" value="Galactose-binding domain-like"/>
    <property type="match status" value="2"/>
</dbReference>
<gene>
    <name evidence="3" type="ORF">FYJ85_14720</name>
</gene>
<evidence type="ECO:0000313" key="3">
    <source>
        <dbReference type="EMBL" id="MST98294.1"/>
    </source>
</evidence>
<reference evidence="3 4" key="1">
    <citation type="submission" date="2019-08" db="EMBL/GenBank/DDBJ databases">
        <title>In-depth cultivation of the pig gut microbiome towards novel bacterial diversity and tailored functional studies.</title>
        <authorList>
            <person name="Wylensek D."/>
            <person name="Hitch T.C.A."/>
            <person name="Clavel T."/>
        </authorList>
    </citation>
    <scope>NUCLEOTIDE SEQUENCE [LARGE SCALE GENOMIC DNA]</scope>
    <source>
        <strain evidence="3 4">BBE-744-WT-12</strain>
    </source>
</reference>
<dbReference type="InterPro" id="IPR017853">
    <property type="entry name" value="GH"/>
</dbReference>
<dbReference type="GO" id="GO:0004553">
    <property type="term" value="F:hydrolase activity, hydrolyzing O-glycosyl compounds"/>
    <property type="evidence" value="ECO:0007669"/>
    <property type="project" value="InterPro"/>
</dbReference>
<keyword evidence="4" id="KW-1185">Reference proteome</keyword>
<feature type="signal peptide" evidence="1">
    <location>
        <begin position="1"/>
        <end position="18"/>
    </location>
</feature>
<proteinExistence type="predicted"/>
<dbReference type="SUPFAM" id="SSF51445">
    <property type="entry name" value="(Trans)glycosidases"/>
    <property type="match status" value="1"/>
</dbReference>
<feature type="chain" id="PRO_5032453182" description="Glycoside hydrolase family 2 catalytic domain-containing protein" evidence="1">
    <location>
        <begin position="19"/>
        <end position="895"/>
    </location>
</feature>
<dbReference type="Proteomes" id="UP000435649">
    <property type="component" value="Unassembled WGS sequence"/>
</dbReference>
<dbReference type="Gene3D" id="3.20.20.80">
    <property type="entry name" value="Glycosidases"/>
    <property type="match status" value="1"/>
</dbReference>
<sequence>MKKSTVIAAAFCAACSLAASGAQVYNVDKLVFKPSDNGSDTKVFQPVRVDSDRIEIDFTDQANADNYLHIDLGNLDLTPYLPGGYLEVDAEIDTPILRLSPSLAAPARFWPTRLFVEQEATMKPGRRTYRFYFDTLPPKRIAEKKDHLYLFFHDIGGEARGKAKVIVHGTKLVKSAPDFQKQKSDCYREQYNWRSYPELGKFYRGKYDRLVPAEAVESNPFVTRSSLNGKYEKAYLGDITWKYDRLADESFAQPGAKLAGSTEVTVPEKPVADQKGGYYVYRRNFRFDPKAGEAVYLKIGDLADSAEIYLNGKRIGTQSSVRKRHEWVLENGSRQTNTWGKPVREVVKFQHFERMAIPCPFNPADLPDAEVMMLPIYNGEYAWNYVYDVTDALKPGENTLAVRLYGNPVRGWWIYRHTEDRTYRNEFGIFGDVELLTEARPAFVRVDAPAAGRVDDNGMAERTFSGKTVPGAKKVVLSGHGRSVELPLDAEGNFRGALTLPADFNRYAFTLTAFDAENRAFDSRNVELNGSVIELRDGKLYVNGDQFVIRGINSETGIEWDNDRRQTRRRWLKMLGTYKQLGFNALRIEGVTEQQLRDALDYGFLVMPVYASGSCNTTEVALGNLVAPDHEFNTDAHKEMALELAKYPNILFWNSGNENHHTAGYNDKVLMDEYLTAAEKYLHLYDPSRRPVTYANLDTFGTSWFFTAGQGVLGYNSYRFPDDFRKMMAEIYEETKMPLVFCEWGLLENETKGTALRKQDVAQWEKDMGAKLDTMRNAPGCVGGFLYAHHGELLDVSGREWLQKVMSPFRLTREGDTLKFENQDVATLRKVLLQVVSPDNVIESEWLDELKPGRSLRIACPAENRDALRVEISFETHRGLKQKYTRMVNRLEETR</sequence>
<keyword evidence="1" id="KW-0732">Signal</keyword>
<comment type="caution">
    <text evidence="3">The sequence shown here is derived from an EMBL/GenBank/DDBJ whole genome shotgun (WGS) entry which is preliminary data.</text>
</comment>
<dbReference type="InterPro" id="IPR006103">
    <property type="entry name" value="Glyco_hydro_2_cat"/>
</dbReference>
<feature type="domain" description="Glycoside hydrolase family 2 catalytic" evidence="2">
    <location>
        <begin position="533"/>
        <end position="763"/>
    </location>
</feature>
<protein>
    <recommendedName>
        <fullName evidence="2">Glycoside hydrolase family 2 catalytic domain-containing protein</fullName>
    </recommendedName>
</protein>
<dbReference type="AlphaFoldDB" id="A0A844G5Q8"/>
<evidence type="ECO:0000259" key="2">
    <source>
        <dbReference type="Pfam" id="PF02836"/>
    </source>
</evidence>
<name>A0A844G5Q8_9BACT</name>
<dbReference type="InterPro" id="IPR008979">
    <property type="entry name" value="Galactose-bd-like_sf"/>
</dbReference>
<organism evidence="3 4">
    <name type="scientific">Victivallis lenta</name>
    <dbReference type="NCBI Taxonomy" id="2606640"/>
    <lineage>
        <taxon>Bacteria</taxon>
        <taxon>Pseudomonadati</taxon>
        <taxon>Lentisphaerota</taxon>
        <taxon>Lentisphaeria</taxon>
        <taxon>Victivallales</taxon>
        <taxon>Victivallaceae</taxon>
        <taxon>Victivallis</taxon>
    </lineage>
</organism>
<dbReference type="Pfam" id="PF02836">
    <property type="entry name" value="Glyco_hydro_2_C"/>
    <property type="match status" value="1"/>
</dbReference>
<evidence type="ECO:0000256" key="1">
    <source>
        <dbReference type="SAM" id="SignalP"/>
    </source>
</evidence>
<evidence type="ECO:0000313" key="4">
    <source>
        <dbReference type="Proteomes" id="UP000435649"/>
    </source>
</evidence>
<dbReference type="InterPro" id="IPR051913">
    <property type="entry name" value="GH2_Domain-Containing"/>
</dbReference>
<dbReference type="PANTHER" id="PTHR42732">
    <property type="entry name" value="BETA-GALACTOSIDASE"/>
    <property type="match status" value="1"/>
</dbReference>
<dbReference type="RefSeq" id="WP_154419349.1">
    <property type="nucleotide sequence ID" value="NZ_VUNS01000017.1"/>
</dbReference>
<accession>A0A844G5Q8</accession>
<dbReference type="PANTHER" id="PTHR42732:SF2">
    <property type="entry name" value="BETA-MANNOSIDASE"/>
    <property type="match status" value="1"/>
</dbReference>